<dbReference type="EMBL" id="CAXLJM020000007">
    <property type="protein sequence ID" value="CAL8074788.1"/>
    <property type="molecule type" value="Genomic_DNA"/>
</dbReference>
<evidence type="ECO:0000256" key="1">
    <source>
        <dbReference type="SAM" id="Coils"/>
    </source>
</evidence>
<feature type="domain" description="Wolframin cysteine-rich" evidence="5">
    <location>
        <begin position="604"/>
        <end position="660"/>
    </location>
</feature>
<feature type="transmembrane region" description="Helical" evidence="3">
    <location>
        <begin position="316"/>
        <end position="333"/>
    </location>
</feature>
<dbReference type="PANTHER" id="PTHR13098:SF3">
    <property type="entry name" value="WOLFRAMIN"/>
    <property type="match status" value="1"/>
</dbReference>
<name>A0ABP1PRP9_9HEXA</name>
<feature type="region of interest" description="Disordered" evidence="2">
    <location>
        <begin position="228"/>
        <end position="257"/>
    </location>
</feature>
<feature type="transmembrane region" description="Helical" evidence="3">
    <location>
        <begin position="391"/>
        <end position="410"/>
    </location>
</feature>
<organism evidence="6 7">
    <name type="scientific">Orchesella dallaii</name>
    <dbReference type="NCBI Taxonomy" id="48710"/>
    <lineage>
        <taxon>Eukaryota</taxon>
        <taxon>Metazoa</taxon>
        <taxon>Ecdysozoa</taxon>
        <taxon>Arthropoda</taxon>
        <taxon>Hexapoda</taxon>
        <taxon>Collembola</taxon>
        <taxon>Entomobryomorpha</taxon>
        <taxon>Entomobryoidea</taxon>
        <taxon>Orchesellidae</taxon>
        <taxon>Orchesellinae</taxon>
        <taxon>Orchesella</taxon>
    </lineage>
</organism>
<feature type="domain" description="Wolframin EF-hand" evidence="4">
    <location>
        <begin position="135"/>
        <end position="288"/>
    </location>
</feature>
<evidence type="ECO:0000256" key="2">
    <source>
        <dbReference type="SAM" id="MobiDB-lite"/>
    </source>
</evidence>
<evidence type="ECO:0000259" key="5">
    <source>
        <dbReference type="Pfam" id="PF20053"/>
    </source>
</evidence>
<keyword evidence="7" id="KW-1185">Reference proteome</keyword>
<dbReference type="Pfam" id="PF19914">
    <property type="entry name" value="WEF-hand"/>
    <property type="match status" value="1"/>
</dbReference>
<feature type="transmembrane region" description="Helical" evidence="3">
    <location>
        <begin position="482"/>
        <end position="504"/>
    </location>
</feature>
<dbReference type="Proteomes" id="UP001642540">
    <property type="component" value="Unassembled WGS sequence"/>
</dbReference>
<keyword evidence="1" id="KW-0175">Coiled coil</keyword>
<dbReference type="InterPro" id="IPR045458">
    <property type="entry name" value="Wolframin_Sel1-like_rpt"/>
</dbReference>
<dbReference type="InterPro" id="IPR045460">
    <property type="entry name" value="Wolframin_EF-hand"/>
</dbReference>
<dbReference type="PRINTS" id="PR02060">
    <property type="entry name" value="WOLFFAMILY"/>
</dbReference>
<evidence type="ECO:0000313" key="7">
    <source>
        <dbReference type="Proteomes" id="UP001642540"/>
    </source>
</evidence>
<evidence type="ECO:0000259" key="4">
    <source>
        <dbReference type="Pfam" id="PF19914"/>
    </source>
</evidence>
<protein>
    <recommendedName>
        <fullName evidence="8">Wolframin</fullName>
    </recommendedName>
</protein>
<feature type="transmembrane region" description="Helical" evidence="3">
    <location>
        <begin position="442"/>
        <end position="462"/>
    </location>
</feature>
<keyword evidence="3" id="KW-0472">Membrane</keyword>
<feature type="transmembrane region" description="Helical" evidence="3">
    <location>
        <begin position="563"/>
        <end position="583"/>
    </location>
</feature>
<feature type="coiled-coil region" evidence="1">
    <location>
        <begin position="181"/>
        <end position="208"/>
    </location>
</feature>
<keyword evidence="3" id="KW-0812">Transmembrane</keyword>
<accession>A0ABP1PRP9</accession>
<sequence>MAGDIKRQRKSWTFQGSRGDRSCCFFLCRHCIDRSKVSINILRANLAEEGDEDAQLEVAKRLLQETTESETPEATQNENARLALYWLIKSSEQGNDEATTMLKQCLQSGRGLTAQNILDVRTCATTPKDEKLTFKAARLLYRKLSNGEEFITTTQLLARVNARRKNVTFENENGIEKGEIVSNQQKDLDQQQQHNVELENRLDATDAVPENGNPAPNVGLNETFIVSSQPQSTTSKPVKAEEIPSSENRFHKPHSKIAGTKPSDLHFAMTQSGKKLTLSDLLSVAKDFNLGSIPQLSVDERKRILSRHKWNSNSSFNMLMLQFFILAVMANAMRLREAVMWFVCLGILWASHNLFLWKLRYENFNDWSGAFNSVLKKGSWKTERFKKRLSLRYLLPYLIIIFVASLATGFQTPLSTFILGTIVLISVHFRVLGRKLPSWRQFIFLSIALIYHHAPVINLFGADFVERSQFLHEQMISNQQHIIYFPVPLNGFSLISITLLLTAIKYSVHGMIRETLPEVAFAIWLNKVVQACVVLEYEEISVGICIIATLCTIMFLASSQLKAWQILLFAVTALVVIISVGLVQSGKHLAGKDETKSEVKFLEWEEYDGNCHKKAWAVQSPASTQIKCTALYGDHKAPTVVKWKGRISIVKVEKLSRSLQDSSLLDVVFDISMGVFPSQKDDGTRNWQSYLPGSNDGETFAPTSIIVRTDELRDMKRKQYLIDHILNFRSGDKIEVIGKLKESTIGSLKPQIIEVQTLQCLSCATADYGEFAIAETERLDYGWSYGPFKFETDMSLYSINYTNFVIDIFASLRTLINV</sequence>
<proteinExistence type="predicted"/>
<feature type="transmembrane region" description="Helical" evidence="3">
    <location>
        <begin position="339"/>
        <end position="357"/>
    </location>
</feature>
<dbReference type="InterPro" id="IPR011990">
    <property type="entry name" value="TPR-like_helical_dom_sf"/>
</dbReference>
<dbReference type="PANTHER" id="PTHR13098">
    <property type="entry name" value="WOLFRAMIN"/>
    <property type="match status" value="1"/>
</dbReference>
<evidence type="ECO:0008006" key="8">
    <source>
        <dbReference type="Google" id="ProtNLM"/>
    </source>
</evidence>
<comment type="caution">
    <text evidence="6">The sequence shown here is derived from an EMBL/GenBank/DDBJ whole genome shotgun (WGS) entry which is preliminary data.</text>
</comment>
<dbReference type="InterPro" id="IPR045400">
    <property type="entry name" value="Wolframin_Cys-rich"/>
</dbReference>
<evidence type="ECO:0000256" key="3">
    <source>
        <dbReference type="SAM" id="Phobius"/>
    </source>
</evidence>
<reference evidence="6 7" key="1">
    <citation type="submission" date="2024-08" db="EMBL/GenBank/DDBJ databases">
        <authorList>
            <person name="Cucini C."/>
            <person name="Frati F."/>
        </authorList>
    </citation>
    <scope>NUCLEOTIDE SEQUENCE [LARGE SCALE GENOMIC DNA]</scope>
</reference>
<feature type="transmembrane region" description="Helical" evidence="3">
    <location>
        <begin position="540"/>
        <end position="557"/>
    </location>
</feature>
<dbReference type="Gene3D" id="1.25.40.10">
    <property type="entry name" value="Tetratricopeptide repeat domain"/>
    <property type="match status" value="1"/>
</dbReference>
<dbReference type="Pfam" id="PF20023">
    <property type="entry name" value="WSLR"/>
    <property type="match status" value="1"/>
</dbReference>
<dbReference type="InterPro" id="IPR026209">
    <property type="entry name" value="Wolframin_fam"/>
</dbReference>
<gene>
    <name evidence="6" type="ORF">ODALV1_LOCUS2993</name>
</gene>
<dbReference type="Pfam" id="PF20053">
    <property type="entry name" value="WC-rich"/>
    <property type="match status" value="1"/>
</dbReference>
<evidence type="ECO:0000313" key="6">
    <source>
        <dbReference type="EMBL" id="CAL8074788.1"/>
    </source>
</evidence>
<keyword evidence="3" id="KW-1133">Transmembrane helix</keyword>